<protein>
    <submittedName>
        <fullName evidence="2">Uncharacterized protein</fullName>
    </submittedName>
</protein>
<keyword evidence="3" id="KW-1185">Reference proteome</keyword>
<evidence type="ECO:0000313" key="2">
    <source>
        <dbReference type="EMBL" id="KAJ5320721.1"/>
    </source>
</evidence>
<reference evidence="2" key="1">
    <citation type="submission" date="2022-12" db="EMBL/GenBank/DDBJ databases">
        <authorList>
            <person name="Petersen C."/>
        </authorList>
    </citation>
    <scope>NUCLEOTIDE SEQUENCE</scope>
    <source>
        <strain evidence="2">IBT 21472</strain>
    </source>
</reference>
<comment type="caution">
    <text evidence="2">The sequence shown here is derived from an EMBL/GenBank/DDBJ whole genome shotgun (WGS) entry which is preliminary data.</text>
</comment>
<feature type="signal peptide" evidence="1">
    <location>
        <begin position="1"/>
        <end position="19"/>
    </location>
</feature>
<feature type="chain" id="PRO_5041194819" evidence="1">
    <location>
        <begin position="20"/>
        <end position="233"/>
    </location>
</feature>
<keyword evidence="1" id="KW-0732">Signal</keyword>
<dbReference type="EMBL" id="JAPZBO010000003">
    <property type="protein sequence ID" value="KAJ5320721.1"/>
    <property type="molecule type" value="Genomic_DNA"/>
</dbReference>
<organism evidence="2 3">
    <name type="scientific">Penicillium atrosanguineum</name>
    <dbReference type="NCBI Taxonomy" id="1132637"/>
    <lineage>
        <taxon>Eukaryota</taxon>
        <taxon>Fungi</taxon>
        <taxon>Dikarya</taxon>
        <taxon>Ascomycota</taxon>
        <taxon>Pezizomycotina</taxon>
        <taxon>Eurotiomycetes</taxon>
        <taxon>Eurotiomycetidae</taxon>
        <taxon>Eurotiales</taxon>
        <taxon>Aspergillaceae</taxon>
        <taxon>Penicillium</taxon>
    </lineage>
</organism>
<gene>
    <name evidence="2" type="ORF">N7476_003723</name>
</gene>
<reference evidence="2" key="2">
    <citation type="journal article" date="2023" name="IMA Fungus">
        <title>Comparative genomic study of the Penicillium genus elucidates a diverse pangenome and 15 lateral gene transfer events.</title>
        <authorList>
            <person name="Petersen C."/>
            <person name="Sorensen T."/>
            <person name="Nielsen M.R."/>
            <person name="Sondergaard T.E."/>
            <person name="Sorensen J.L."/>
            <person name="Fitzpatrick D.A."/>
            <person name="Frisvad J.C."/>
            <person name="Nielsen K.L."/>
        </authorList>
    </citation>
    <scope>NUCLEOTIDE SEQUENCE</scope>
    <source>
        <strain evidence="2">IBT 21472</strain>
    </source>
</reference>
<evidence type="ECO:0000313" key="3">
    <source>
        <dbReference type="Proteomes" id="UP001147746"/>
    </source>
</evidence>
<proteinExistence type="predicted"/>
<dbReference type="AlphaFoldDB" id="A0A9W9KX21"/>
<evidence type="ECO:0000256" key="1">
    <source>
        <dbReference type="SAM" id="SignalP"/>
    </source>
</evidence>
<dbReference type="Proteomes" id="UP001147746">
    <property type="component" value="Unassembled WGS sequence"/>
</dbReference>
<accession>A0A9W9KX21</accession>
<sequence>MGFHYITVVSLTMFVLALAFPRETGQGGKLDLAHATTTASPPAVTEDANLLCTDGSSILYTTDCTMGTPVSYCWKAPPQITCGTGEFPSVWHPGHCEEAQTCFPVTAPWITTKCSNGATPYSTSTLYDGTLAGGQSTVITSVSCVCAPDQWYSMTISNGGSQIDTFCMPHDSCPPGMTTSVSTNTYCASATDSAAVSACSGISLESNYCNCGDPNQTPVYPEQPGATATGCAN</sequence>
<name>A0A9W9KX21_9EURO</name>